<dbReference type="EMBL" id="KB469306">
    <property type="protein sequence ID" value="EPQ52979.1"/>
    <property type="molecule type" value="Genomic_DNA"/>
</dbReference>
<organism evidence="1 2">
    <name type="scientific">Gloeophyllum trabeum (strain ATCC 11539 / FP-39264 / Madison 617)</name>
    <name type="common">Brown rot fungus</name>
    <dbReference type="NCBI Taxonomy" id="670483"/>
    <lineage>
        <taxon>Eukaryota</taxon>
        <taxon>Fungi</taxon>
        <taxon>Dikarya</taxon>
        <taxon>Basidiomycota</taxon>
        <taxon>Agaricomycotina</taxon>
        <taxon>Agaricomycetes</taxon>
        <taxon>Gloeophyllales</taxon>
        <taxon>Gloeophyllaceae</taxon>
        <taxon>Gloeophyllum</taxon>
    </lineage>
</organism>
<dbReference type="KEGG" id="gtr:GLOTRDRAFT_18953"/>
<dbReference type="RefSeq" id="XP_007868155.1">
    <property type="nucleotide sequence ID" value="XM_007869964.1"/>
</dbReference>
<protein>
    <submittedName>
        <fullName evidence="1">Uncharacterized protein</fullName>
    </submittedName>
</protein>
<dbReference type="OMA" id="WIDIRRL"/>
<reference evidence="1 2" key="1">
    <citation type="journal article" date="2012" name="Science">
        <title>The Paleozoic origin of enzymatic lignin decomposition reconstructed from 31 fungal genomes.</title>
        <authorList>
            <person name="Floudas D."/>
            <person name="Binder M."/>
            <person name="Riley R."/>
            <person name="Barry K."/>
            <person name="Blanchette R.A."/>
            <person name="Henrissat B."/>
            <person name="Martinez A.T."/>
            <person name="Otillar R."/>
            <person name="Spatafora J.W."/>
            <person name="Yadav J.S."/>
            <person name="Aerts A."/>
            <person name="Benoit I."/>
            <person name="Boyd A."/>
            <person name="Carlson A."/>
            <person name="Copeland A."/>
            <person name="Coutinho P.M."/>
            <person name="de Vries R.P."/>
            <person name="Ferreira P."/>
            <person name="Findley K."/>
            <person name="Foster B."/>
            <person name="Gaskell J."/>
            <person name="Glotzer D."/>
            <person name="Gorecki P."/>
            <person name="Heitman J."/>
            <person name="Hesse C."/>
            <person name="Hori C."/>
            <person name="Igarashi K."/>
            <person name="Jurgens J.A."/>
            <person name="Kallen N."/>
            <person name="Kersten P."/>
            <person name="Kohler A."/>
            <person name="Kuees U."/>
            <person name="Kumar T.K.A."/>
            <person name="Kuo A."/>
            <person name="LaButti K."/>
            <person name="Larrondo L.F."/>
            <person name="Lindquist E."/>
            <person name="Ling A."/>
            <person name="Lombard V."/>
            <person name="Lucas S."/>
            <person name="Lundell T."/>
            <person name="Martin R."/>
            <person name="McLaughlin D.J."/>
            <person name="Morgenstern I."/>
            <person name="Morin E."/>
            <person name="Murat C."/>
            <person name="Nagy L.G."/>
            <person name="Nolan M."/>
            <person name="Ohm R.A."/>
            <person name="Patyshakuliyeva A."/>
            <person name="Rokas A."/>
            <person name="Ruiz-Duenas F.J."/>
            <person name="Sabat G."/>
            <person name="Salamov A."/>
            <person name="Samejima M."/>
            <person name="Schmutz J."/>
            <person name="Slot J.C."/>
            <person name="St John F."/>
            <person name="Stenlid J."/>
            <person name="Sun H."/>
            <person name="Sun S."/>
            <person name="Syed K."/>
            <person name="Tsang A."/>
            <person name="Wiebenga A."/>
            <person name="Young D."/>
            <person name="Pisabarro A."/>
            <person name="Eastwood D.C."/>
            <person name="Martin F."/>
            <person name="Cullen D."/>
            <person name="Grigoriev I.V."/>
            <person name="Hibbett D.S."/>
        </authorList>
    </citation>
    <scope>NUCLEOTIDE SEQUENCE [LARGE SCALE GENOMIC DNA]</scope>
    <source>
        <strain evidence="1 2">ATCC 11539</strain>
    </source>
</reference>
<name>S7RK24_GLOTA</name>
<feature type="non-terminal residue" evidence="1">
    <location>
        <position position="163"/>
    </location>
</feature>
<keyword evidence="2" id="KW-1185">Reference proteome</keyword>
<dbReference type="Proteomes" id="UP000030669">
    <property type="component" value="Unassembled WGS sequence"/>
</dbReference>
<proteinExistence type="predicted"/>
<feature type="non-terminal residue" evidence="1">
    <location>
        <position position="1"/>
    </location>
</feature>
<accession>S7RK24</accession>
<dbReference type="GeneID" id="19304970"/>
<sequence length="163" mass="19524">LATFKQALVSGTYTFLGPNVKYASDTQLLLKLYDHFVHHYQQKRFKKEEKSPGSVSLSEEQKNAYKNRCRLAKARKKFAKEQGFPKRYIDIVSDIKATSDDEWDPSVRAYVIRWRPERSEAANRFFRRFDEVWKEMTLLTRRWTQRERVWPVNPRDSSFRSLP</sequence>
<dbReference type="eggNOG" id="ENOG502SP2I">
    <property type="taxonomic scope" value="Eukaryota"/>
</dbReference>
<evidence type="ECO:0000313" key="1">
    <source>
        <dbReference type="EMBL" id="EPQ52979.1"/>
    </source>
</evidence>
<dbReference type="AlphaFoldDB" id="S7RK24"/>
<evidence type="ECO:0000313" key="2">
    <source>
        <dbReference type="Proteomes" id="UP000030669"/>
    </source>
</evidence>
<dbReference type="HOGENOM" id="CLU_1478465_0_0_1"/>
<gene>
    <name evidence="1" type="ORF">GLOTRDRAFT_18953</name>
</gene>
<dbReference type="OrthoDB" id="3056461at2759"/>